<keyword evidence="2" id="KW-1185">Reference proteome</keyword>
<organism evidence="1 2">
    <name type="scientific">Populus trichocarpa</name>
    <name type="common">Western balsam poplar</name>
    <name type="synonym">Populus balsamifera subsp. trichocarpa</name>
    <dbReference type="NCBI Taxonomy" id="3694"/>
    <lineage>
        <taxon>Eukaryota</taxon>
        <taxon>Viridiplantae</taxon>
        <taxon>Streptophyta</taxon>
        <taxon>Embryophyta</taxon>
        <taxon>Tracheophyta</taxon>
        <taxon>Spermatophyta</taxon>
        <taxon>Magnoliopsida</taxon>
        <taxon>eudicotyledons</taxon>
        <taxon>Gunneridae</taxon>
        <taxon>Pentapetalae</taxon>
        <taxon>rosids</taxon>
        <taxon>fabids</taxon>
        <taxon>Malpighiales</taxon>
        <taxon>Salicaceae</taxon>
        <taxon>Saliceae</taxon>
        <taxon>Populus</taxon>
    </lineage>
</organism>
<reference evidence="1 2" key="1">
    <citation type="journal article" date="2006" name="Science">
        <title>The genome of black cottonwood, Populus trichocarpa (Torr. &amp; Gray).</title>
        <authorList>
            <person name="Tuskan G.A."/>
            <person name="Difazio S."/>
            <person name="Jansson S."/>
            <person name="Bohlmann J."/>
            <person name="Grigoriev I."/>
            <person name="Hellsten U."/>
            <person name="Putnam N."/>
            <person name="Ralph S."/>
            <person name="Rombauts S."/>
            <person name="Salamov A."/>
            <person name="Schein J."/>
            <person name="Sterck L."/>
            <person name="Aerts A."/>
            <person name="Bhalerao R.R."/>
            <person name="Bhalerao R.P."/>
            <person name="Blaudez D."/>
            <person name="Boerjan W."/>
            <person name="Brun A."/>
            <person name="Brunner A."/>
            <person name="Busov V."/>
            <person name="Campbell M."/>
            <person name="Carlson J."/>
            <person name="Chalot M."/>
            <person name="Chapman J."/>
            <person name="Chen G.L."/>
            <person name="Cooper D."/>
            <person name="Coutinho P.M."/>
            <person name="Couturier J."/>
            <person name="Covert S."/>
            <person name="Cronk Q."/>
            <person name="Cunningham R."/>
            <person name="Davis J."/>
            <person name="Degroeve S."/>
            <person name="Dejardin A."/>
            <person name="Depamphilis C."/>
            <person name="Detter J."/>
            <person name="Dirks B."/>
            <person name="Dubchak I."/>
            <person name="Duplessis S."/>
            <person name="Ehlting J."/>
            <person name="Ellis B."/>
            <person name="Gendler K."/>
            <person name="Goodstein D."/>
            <person name="Gribskov M."/>
            <person name="Grimwood J."/>
            <person name="Groover A."/>
            <person name="Gunter L."/>
            <person name="Hamberger B."/>
            <person name="Heinze B."/>
            <person name="Helariutta Y."/>
            <person name="Henrissat B."/>
            <person name="Holligan D."/>
            <person name="Holt R."/>
            <person name="Huang W."/>
            <person name="Islam-Faridi N."/>
            <person name="Jones S."/>
            <person name="Jones-Rhoades M."/>
            <person name="Jorgensen R."/>
            <person name="Joshi C."/>
            <person name="Kangasjarvi J."/>
            <person name="Karlsson J."/>
            <person name="Kelleher C."/>
            <person name="Kirkpatrick R."/>
            <person name="Kirst M."/>
            <person name="Kohler A."/>
            <person name="Kalluri U."/>
            <person name="Larimer F."/>
            <person name="Leebens-Mack J."/>
            <person name="Leple J.C."/>
            <person name="Locascio P."/>
            <person name="Lou Y."/>
            <person name="Lucas S."/>
            <person name="Martin F."/>
            <person name="Montanini B."/>
            <person name="Napoli C."/>
            <person name="Nelson D.R."/>
            <person name="Nelson C."/>
            <person name="Nieminen K."/>
            <person name="Nilsson O."/>
            <person name="Pereda V."/>
            <person name="Peter G."/>
            <person name="Philippe R."/>
            <person name="Pilate G."/>
            <person name="Poliakov A."/>
            <person name="Razumovskaya J."/>
            <person name="Richardson P."/>
            <person name="Rinaldi C."/>
            <person name="Ritland K."/>
            <person name="Rouze P."/>
            <person name="Ryaboy D."/>
            <person name="Schmutz J."/>
            <person name="Schrader J."/>
            <person name="Segerman B."/>
            <person name="Shin H."/>
            <person name="Siddiqui A."/>
            <person name="Sterky F."/>
            <person name="Terry A."/>
            <person name="Tsai C.J."/>
            <person name="Uberbacher E."/>
            <person name="Unneberg P."/>
            <person name="Vahala J."/>
            <person name="Wall K."/>
            <person name="Wessler S."/>
            <person name="Yang G."/>
            <person name="Yin T."/>
            <person name="Douglas C."/>
            <person name="Marra M."/>
            <person name="Sandberg G."/>
            <person name="Van de Peer Y."/>
            <person name="Rokhsar D."/>
        </authorList>
    </citation>
    <scope>NUCLEOTIDE SEQUENCE [LARGE SCALE GENOMIC DNA]</scope>
    <source>
        <strain evidence="2">cv. Nisqually</strain>
    </source>
</reference>
<gene>
    <name evidence="1" type="ORF">POPTR_005G212601v4</name>
</gene>
<accession>A0ACC0T182</accession>
<comment type="caution">
    <text evidence="1">The sequence shown here is derived from an EMBL/GenBank/DDBJ whole genome shotgun (WGS) entry which is preliminary data.</text>
</comment>
<dbReference type="Proteomes" id="UP000006729">
    <property type="component" value="Chromosome 5"/>
</dbReference>
<protein>
    <submittedName>
        <fullName evidence="1">Uncharacterized protein</fullName>
    </submittedName>
</protein>
<evidence type="ECO:0000313" key="1">
    <source>
        <dbReference type="EMBL" id="KAI9395298.1"/>
    </source>
</evidence>
<evidence type="ECO:0000313" key="2">
    <source>
        <dbReference type="Proteomes" id="UP000006729"/>
    </source>
</evidence>
<dbReference type="EMBL" id="CM009294">
    <property type="protein sequence ID" value="KAI9395298.1"/>
    <property type="molecule type" value="Genomic_DNA"/>
</dbReference>
<name>A0ACC0T182_POPTR</name>
<sequence>METFCYLQSKWRCNLCILSIISDSTILLLACIFFSSSIPCWQMQPLVAQNNTILVILIRMHLLSPGAF</sequence>
<proteinExistence type="predicted"/>